<comment type="similarity">
    <text evidence="2">Belongs to the outer membrane factor (OMF) (TC 1.B.17) family.</text>
</comment>
<sequence>MKHLNQALRLLLGLLWLAPAGLRAQPTAPPLPPDAALTLTQCLNVALVNQPLVRQARIDQEITRSSNQIALAAWLPQVGFQGTAQHYFQLPFTIFPDPTTGVPTPRQLGVSNVTTVGLSGTQVIYNNDVNLAARSKRFNNVAAEQNTVNVKIATVSDVSKSFYDVLLAQRQLDVFSQDIARLQRNYRDAKSRYDVGIADKTEYLQAEVSLNNSLVGRKQSQEAVRARLAYLKQLMGVPPERPLALQYDTLQLELNATLDTTAALNFSNRIEIQQLQTQKALQDLTVDYYRNGFLPSVSAFANYNSVFQNNAVSDQYRTRFPNSYAGVQLGLPLFTGFRRTQNIRRARLQNTRLDEDLTNTRNQINTEYATALANYQGYYTQYVLGKRNLEASKEVYTVINLQYREGIRAYVDLIVAQTTLRTSQLNYYTALFQLLASKVDVLRARGELPTDY</sequence>
<protein>
    <submittedName>
        <fullName evidence="10">Transporter</fullName>
    </submittedName>
</protein>
<dbReference type="InterPro" id="IPR051906">
    <property type="entry name" value="TolC-like"/>
</dbReference>
<proteinExistence type="inferred from homology"/>
<dbReference type="RefSeq" id="WP_088464033.1">
    <property type="nucleotide sequence ID" value="NZ_NIRR01000010.1"/>
</dbReference>
<evidence type="ECO:0000256" key="4">
    <source>
        <dbReference type="ARBA" id="ARBA00022452"/>
    </source>
</evidence>
<keyword evidence="4" id="KW-1134">Transmembrane beta strand</keyword>
<comment type="caution">
    <text evidence="10">The sequence shown here is derived from an EMBL/GenBank/DDBJ whole genome shotgun (WGS) entry which is preliminary data.</text>
</comment>
<evidence type="ECO:0000256" key="5">
    <source>
        <dbReference type="ARBA" id="ARBA00022692"/>
    </source>
</evidence>
<dbReference type="GO" id="GO:0015562">
    <property type="term" value="F:efflux transmembrane transporter activity"/>
    <property type="evidence" value="ECO:0007669"/>
    <property type="project" value="InterPro"/>
</dbReference>
<evidence type="ECO:0000256" key="7">
    <source>
        <dbReference type="ARBA" id="ARBA00023237"/>
    </source>
</evidence>
<evidence type="ECO:0000256" key="3">
    <source>
        <dbReference type="ARBA" id="ARBA00022448"/>
    </source>
</evidence>
<dbReference type="Gene3D" id="1.20.1600.10">
    <property type="entry name" value="Outer membrane efflux proteins (OEP)"/>
    <property type="match status" value="1"/>
</dbReference>
<keyword evidence="5" id="KW-0812">Transmembrane</keyword>
<dbReference type="Proteomes" id="UP000197277">
    <property type="component" value="Unassembled WGS sequence"/>
</dbReference>
<dbReference type="EMBL" id="NIRR01000010">
    <property type="protein sequence ID" value="OWP63620.1"/>
    <property type="molecule type" value="Genomic_DNA"/>
</dbReference>
<dbReference type="GO" id="GO:0015288">
    <property type="term" value="F:porin activity"/>
    <property type="evidence" value="ECO:0007669"/>
    <property type="project" value="TreeGrafter"/>
</dbReference>
<keyword evidence="9" id="KW-0732">Signal</keyword>
<evidence type="ECO:0000256" key="8">
    <source>
        <dbReference type="SAM" id="Coils"/>
    </source>
</evidence>
<evidence type="ECO:0000256" key="1">
    <source>
        <dbReference type="ARBA" id="ARBA00004442"/>
    </source>
</evidence>
<keyword evidence="11" id="KW-1185">Reference proteome</keyword>
<dbReference type="GO" id="GO:1990281">
    <property type="term" value="C:efflux pump complex"/>
    <property type="evidence" value="ECO:0007669"/>
    <property type="project" value="TreeGrafter"/>
</dbReference>
<evidence type="ECO:0000313" key="10">
    <source>
        <dbReference type="EMBL" id="OWP63620.1"/>
    </source>
</evidence>
<name>A0A246FLM1_9BACT</name>
<dbReference type="InterPro" id="IPR003423">
    <property type="entry name" value="OMP_efflux"/>
</dbReference>
<evidence type="ECO:0000256" key="6">
    <source>
        <dbReference type="ARBA" id="ARBA00023136"/>
    </source>
</evidence>
<dbReference type="PANTHER" id="PTHR30026">
    <property type="entry name" value="OUTER MEMBRANE PROTEIN TOLC"/>
    <property type="match status" value="1"/>
</dbReference>
<dbReference type="Pfam" id="PF02321">
    <property type="entry name" value="OEP"/>
    <property type="match status" value="2"/>
</dbReference>
<feature type="coiled-coil region" evidence="8">
    <location>
        <begin position="165"/>
        <end position="192"/>
    </location>
</feature>
<reference evidence="10 11" key="1">
    <citation type="submission" date="2017-06" db="EMBL/GenBank/DDBJ databases">
        <title>Hymenobacter amundsenii sp. nov. isolated from regoliths in Antarctica.</title>
        <authorList>
            <person name="Sedlacek I."/>
            <person name="Kralova S."/>
            <person name="Pantucek R."/>
            <person name="Svec P."/>
            <person name="Holochova P."/>
            <person name="Stankova E."/>
            <person name="Vrbovska V."/>
            <person name="Busse H.-J."/>
        </authorList>
    </citation>
    <scope>NUCLEOTIDE SEQUENCE [LARGE SCALE GENOMIC DNA]</scope>
    <source>
        <strain evidence="10 11">CCM 8682</strain>
    </source>
</reference>
<evidence type="ECO:0000313" key="11">
    <source>
        <dbReference type="Proteomes" id="UP000197277"/>
    </source>
</evidence>
<gene>
    <name evidence="10" type="ORF">CDA63_08560</name>
</gene>
<comment type="subcellular location">
    <subcellularLocation>
        <location evidence="1">Cell outer membrane</location>
    </subcellularLocation>
</comment>
<feature type="signal peptide" evidence="9">
    <location>
        <begin position="1"/>
        <end position="24"/>
    </location>
</feature>
<dbReference type="PANTHER" id="PTHR30026:SF20">
    <property type="entry name" value="OUTER MEMBRANE PROTEIN TOLC"/>
    <property type="match status" value="1"/>
</dbReference>
<dbReference type="OrthoDB" id="367883at2"/>
<keyword evidence="6" id="KW-0472">Membrane</keyword>
<accession>A0A246FLM1</accession>
<keyword evidence="7" id="KW-0998">Cell outer membrane</keyword>
<keyword evidence="8" id="KW-0175">Coiled coil</keyword>
<dbReference type="GO" id="GO:0009279">
    <property type="term" value="C:cell outer membrane"/>
    <property type="evidence" value="ECO:0007669"/>
    <property type="project" value="UniProtKB-SubCell"/>
</dbReference>
<evidence type="ECO:0000256" key="2">
    <source>
        <dbReference type="ARBA" id="ARBA00007613"/>
    </source>
</evidence>
<feature type="chain" id="PRO_5013168066" evidence="9">
    <location>
        <begin position="25"/>
        <end position="452"/>
    </location>
</feature>
<keyword evidence="3" id="KW-0813">Transport</keyword>
<dbReference type="AlphaFoldDB" id="A0A246FLM1"/>
<organism evidence="10 11">
    <name type="scientific">Hymenobacter amundsenii</name>
    <dbReference type="NCBI Taxonomy" id="2006685"/>
    <lineage>
        <taxon>Bacteria</taxon>
        <taxon>Pseudomonadati</taxon>
        <taxon>Bacteroidota</taxon>
        <taxon>Cytophagia</taxon>
        <taxon>Cytophagales</taxon>
        <taxon>Hymenobacteraceae</taxon>
        <taxon>Hymenobacter</taxon>
    </lineage>
</organism>
<dbReference type="SUPFAM" id="SSF56954">
    <property type="entry name" value="Outer membrane efflux proteins (OEP)"/>
    <property type="match status" value="1"/>
</dbReference>
<evidence type="ECO:0000256" key="9">
    <source>
        <dbReference type="SAM" id="SignalP"/>
    </source>
</evidence>